<sequence length="258" mass="28942">MKIAVVSPVGRCGSTVATLLMAYTMAYTQGRTVRLCYTGENHAIKRYVGKDTAERDATRTISQVSKLLEAHAIAPDDLGDYCLKMGTNIDIMDSWDSALTEEEVTSLLVFTFSRNVADYIFCDLAYSIEDDTSQAVLKACDVVVVVSEPSRASLKAIRDMQESEYWPKGKPCMLLVSKYGEEIDSLDNLAKQAQFKKRATCKIHYSPLITKYCNSGQLDTIIPYIIQRDPRVIEFNADLKECTQFLLSLQEAKIKWEG</sequence>
<organism evidence="1 2">
    <name type="scientific">Pseudoflavonifractor capillosus ATCC 29799</name>
    <dbReference type="NCBI Taxonomy" id="411467"/>
    <lineage>
        <taxon>Bacteria</taxon>
        <taxon>Bacillati</taxon>
        <taxon>Bacillota</taxon>
        <taxon>Clostridia</taxon>
        <taxon>Eubacteriales</taxon>
        <taxon>Oscillospiraceae</taxon>
        <taxon>Pseudoflavonifractor</taxon>
    </lineage>
</organism>
<dbReference type="STRING" id="411467.BACCAP_03173"/>
<dbReference type="Proteomes" id="UP000003639">
    <property type="component" value="Unassembled WGS sequence"/>
</dbReference>
<proteinExistence type="predicted"/>
<dbReference type="OrthoDB" id="2842408at2"/>
<dbReference type="SUPFAM" id="SSF52540">
    <property type="entry name" value="P-loop containing nucleoside triphosphate hydrolases"/>
    <property type="match status" value="1"/>
</dbReference>
<evidence type="ECO:0008006" key="3">
    <source>
        <dbReference type="Google" id="ProtNLM"/>
    </source>
</evidence>
<evidence type="ECO:0000313" key="2">
    <source>
        <dbReference type="Proteomes" id="UP000003639"/>
    </source>
</evidence>
<gene>
    <name evidence="1" type="ORF">BACCAP_03173</name>
</gene>
<dbReference type="AlphaFoldDB" id="A6NY74"/>
<name>A6NY74_9FIRM</name>
<dbReference type="EMBL" id="AAXG02000028">
    <property type="protein sequence ID" value="EDM99244.1"/>
    <property type="molecule type" value="Genomic_DNA"/>
</dbReference>
<accession>A6NY74</accession>
<dbReference type="Gene3D" id="3.40.50.300">
    <property type="entry name" value="P-loop containing nucleotide triphosphate hydrolases"/>
    <property type="match status" value="1"/>
</dbReference>
<dbReference type="eggNOG" id="ENOG502ZX83">
    <property type="taxonomic scope" value="Bacteria"/>
</dbReference>
<keyword evidence="2" id="KW-1185">Reference proteome</keyword>
<dbReference type="RefSeq" id="WP_006573681.1">
    <property type="nucleotide sequence ID" value="NZ_AAXG02000028.1"/>
</dbReference>
<evidence type="ECO:0000313" key="1">
    <source>
        <dbReference type="EMBL" id="EDM99244.1"/>
    </source>
</evidence>
<reference evidence="1 2" key="2">
    <citation type="submission" date="2007-06" db="EMBL/GenBank/DDBJ databases">
        <title>Draft genome sequence of Pseudoflavonifractor capillosus ATCC 29799.</title>
        <authorList>
            <person name="Sudarsanam P."/>
            <person name="Ley R."/>
            <person name="Guruge J."/>
            <person name="Turnbaugh P.J."/>
            <person name="Mahowald M."/>
            <person name="Liep D."/>
            <person name="Gordon J."/>
        </authorList>
    </citation>
    <scope>NUCLEOTIDE SEQUENCE [LARGE SCALE GENOMIC DNA]</scope>
    <source>
        <strain evidence="1 2">ATCC 29799</strain>
    </source>
</reference>
<reference evidence="1 2" key="1">
    <citation type="submission" date="2007-04" db="EMBL/GenBank/DDBJ databases">
        <authorList>
            <person name="Fulton L."/>
            <person name="Clifton S."/>
            <person name="Fulton B."/>
            <person name="Xu J."/>
            <person name="Minx P."/>
            <person name="Pepin K.H."/>
            <person name="Johnson M."/>
            <person name="Thiruvilangam P."/>
            <person name="Bhonagiri V."/>
            <person name="Nash W.E."/>
            <person name="Mardis E.R."/>
            <person name="Wilson R.K."/>
        </authorList>
    </citation>
    <scope>NUCLEOTIDE SEQUENCE [LARGE SCALE GENOMIC DNA]</scope>
    <source>
        <strain evidence="1 2">ATCC 29799</strain>
    </source>
</reference>
<protein>
    <recommendedName>
        <fullName evidence="3">AAA domain-containing protein</fullName>
    </recommendedName>
</protein>
<dbReference type="InterPro" id="IPR027417">
    <property type="entry name" value="P-loop_NTPase"/>
</dbReference>
<comment type="caution">
    <text evidence="1">The sequence shown here is derived from an EMBL/GenBank/DDBJ whole genome shotgun (WGS) entry which is preliminary data.</text>
</comment>